<accession>A0ABD5X029</accession>
<evidence type="ECO:0000313" key="3">
    <source>
        <dbReference type="Proteomes" id="UP001596414"/>
    </source>
</evidence>
<dbReference type="EMBL" id="JBHSZQ010000001">
    <property type="protein sequence ID" value="MFC7124441.1"/>
    <property type="molecule type" value="Genomic_DNA"/>
</dbReference>
<feature type="region of interest" description="Disordered" evidence="1">
    <location>
        <begin position="50"/>
        <end position="73"/>
    </location>
</feature>
<evidence type="ECO:0000313" key="2">
    <source>
        <dbReference type="EMBL" id="MFC7124441.1"/>
    </source>
</evidence>
<reference evidence="2 3" key="1">
    <citation type="journal article" date="2014" name="Int. J. Syst. Evol. Microbiol.">
        <title>Complete genome sequence of Corynebacterium casei LMG S-19264T (=DSM 44701T), isolated from a smear-ripened cheese.</title>
        <authorList>
            <consortium name="US DOE Joint Genome Institute (JGI-PGF)"/>
            <person name="Walter F."/>
            <person name="Albersmeier A."/>
            <person name="Kalinowski J."/>
            <person name="Ruckert C."/>
        </authorList>
    </citation>
    <scope>NUCLEOTIDE SEQUENCE [LARGE SCALE GENOMIC DNA]</scope>
    <source>
        <strain evidence="2 3">CGMCC 4.7215</strain>
    </source>
</reference>
<sequence length="73" mass="8400">MAIKHPFSHTYSRYCEWVEFVESKEFEDWIEAFLSPTNPTGARFQLVEYHDNSGTQRPSATDLSVDGTRLTDG</sequence>
<feature type="compositionally biased region" description="Polar residues" evidence="1">
    <location>
        <begin position="52"/>
        <end position="62"/>
    </location>
</feature>
<dbReference type="AlphaFoldDB" id="A0ABD5X029"/>
<organism evidence="2 3">
    <name type="scientific">Halovenus rubra</name>
    <dbReference type="NCBI Taxonomy" id="869890"/>
    <lineage>
        <taxon>Archaea</taxon>
        <taxon>Methanobacteriati</taxon>
        <taxon>Methanobacteriota</taxon>
        <taxon>Stenosarchaea group</taxon>
        <taxon>Halobacteria</taxon>
        <taxon>Halobacteriales</taxon>
        <taxon>Haloarculaceae</taxon>
        <taxon>Halovenus</taxon>
    </lineage>
</organism>
<protein>
    <submittedName>
        <fullName evidence="2">Uncharacterized protein</fullName>
    </submittedName>
</protein>
<gene>
    <name evidence="2" type="ORF">ACFQJ7_00070</name>
</gene>
<evidence type="ECO:0000256" key="1">
    <source>
        <dbReference type="SAM" id="MobiDB-lite"/>
    </source>
</evidence>
<dbReference type="RefSeq" id="WP_267637843.1">
    <property type="nucleotide sequence ID" value="NZ_JAODIY010000010.1"/>
</dbReference>
<dbReference type="Proteomes" id="UP001596414">
    <property type="component" value="Unassembled WGS sequence"/>
</dbReference>
<proteinExistence type="predicted"/>
<name>A0ABD5X029_9EURY</name>
<comment type="caution">
    <text evidence="2">The sequence shown here is derived from an EMBL/GenBank/DDBJ whole genome shotgun (WGS) entry which is preliminary data.</text>
</comment>